<dbReference type="PANTHER" id="PTHR43591">
    <property type="entry name" value="METHYLTRANSFERASE"/>
    <property type="match status" value="1"/>
</dbReference>
<gene>
    <name evidence="2" type="ORF">BST43_21870</name>
</gene>
<keyword evidence="2" id="KW-0489">Methyltransferase</keyword>
<keyword evidence="2" id="KW-0808">Transferase</keyword>
<protein>
    <submittedName>
        <fullName evidence="2">Ubiquinone biosynthesis methyltransferase UbiE</fullName>
    </submittedName>
</protein>
<sequence length="196" mass="21543">MDTVVHQVRRVGDFPFPHQAAFVLDNPIHRKFVNPAGVAERLALRGDERVLEIGPGPGIFSAQIAPRIPSGHLDLFDVQPEMLEKVKRKLDRAGYRNAGFHSGDASNGLPFPDNTFDVAFLASVIGEVPDKAACIRSLGQVLKPGGRLIFQEIFLDPDRLGVSELRALVEPEGFVFASATGSRWRDIVEFTRADTN</sequence>
<proteinExistence type="predicted"/>
<dbReference type="InterPro" id="IPR025714">
    <property type="entry name" value="Methyltranfer_dom"/>
</dbReference>
<keyword evidence="2" id="KW-0830">Ubiquinone</keyword>
<organism evidence="2 3">
    <name type="scientific">Mycobacteroides saopaulense</name>
    <dbReference type="NCBI Taxonomy" id="1578165"/>
    <lineage>
        <taxon>Bacteria</taxon>
        <taxon>Bacillati</taxon>
        <taxon>Actinomycetota</taxon>
        <taxon>Actinomycetes</taxon>
        <taxon>Mycobacteriales</taxon>
        <taxon>Mycobacteriaceae</taxon>
        <taxon>Mycobacteroides</taxon>
    </lineage>
</organism>
<dbReference type="GO" id="GO:0008168">
    <property type="term" value="F:methyltransferase activity"/>
    <property type="evidence" value="ECO:0007669"/>
    <property type="project" value="UniProtKB-KW"/>
</dbReference>
<dbReference type="InterPro" id="IPR029063">
    <property type="entry name" value="SAM-dependent_MTases_sf"/>
</dbReference>
<dbReference type="AlphaFoldDB" id="A0A1S4VEF9"/>
<comment type="caution">
    <text evidence="2">The sequence shown here is derived from an EMBL/GenBank/DDBJ whole genome shotgun (WGS) entry which is preliminary data.</text>
</comment>
<dbReference type="Gene3D" id="3.40.50.150">
    <property type="entry name" value="Vaccinia Virus protein VP39"/>
    <property type="match status" value="1"/>
</dbReference>
<accession>A0A1S4VEF9</accession>
<name>A0A1S4VEF9_9MYCO</name>
<evidence type="ECO:0000313" key="3">
    <source>
        <dbReference type="Proteomes" id="UP000192434"/>
    </source>
</evidence>
<feature type="domain" description="Methyltransferase" evidence="1">
    <location>
        <begin position="47"/>
        <end position="154"/>
    </location>
</feature>
<dbReference type="EMBL" id="MVII01000035">
    <property type="protein sequence ID" value="ORB50590.1"/>
    <property type="molecule type" value="Genomic_DNA"/>
</dbReference>
<dbReference type="SUPFAM" id="SSF53335">
    <property type="entry name" value="S-adenosyl-L-methionine-dependent methyltransferases"/>
    <property type="match status" value="1"/>
</dbReference>
<evidence type="ECO:0000313" key="2">
    <source>
        <dbReference type="EMBL" id="ORB50590.1"/>
    </source>
</evidence>
<dbReference type="Proteomes" id="UP000192434">
    <property type="component" value="Unassembled WGS sequence"/>
</dbReference>
<dbReference type="Pfam" id="PF13847">
    <property type="entry name" value="Methyltransf_31"/>
    <property type="match status" value="1"/>
</dbReference>
<reference evidence="2 3" key="1">
    <citation type="submission" date="2016-12" db="EMBL/GenBank/DDBJ databases">
        <title>The new phylogeny of genus Mycobacterium.</title>
        <authorList>
            <person name="Tortoli E."/>
            <person name="Trovato A."/>
            <person name="Cirillo D.M."/>
        </authorList>
    </citation>
    <scope>NUCLEOTIDE SEQUENCE [LARGE SCALE GENOMIC DNA]</scope>
    <source>
        <strain evidence="2 3">CCUG 66554</strain>
    </source>
</reference>
<evidence type="ECO:0000259" key="1">
    <source>
        <dbReference type="Pfam" id="PF13847"/>
    </source>
</evidence>
<dbReference type="STRING" id="1578165.BKG68_08330"/>
<dbReference type="RefSeq" id="WP_083018956.1">
    <property type="nucleotide sequence ID" value="NZ_CP010271.1"/>
</dbReference>
<dbReference type="GO" id="GO:0032259">
    <property type="term" value="P:methylation"/>
    <property type="evidence" value="ECO:0007669"/>
    <property type="project" value="UniProtKB-KW"/>
</dbReference>
<dbReference type="KEGG" id="msao:MYCSP_13365"/>
<dbReference type="CDD" id="cd02440">
    <property type="entry name" value="AdoMet_MTases"/>
    <property type="match status" value="1"/>
</dbReference>